<gene>
    <name evidence="10" type="ORF">Nans01_44420</name>
</gene>
<dbReference type="PRINTS" id="PR00175">
    <property type="entry name" value="NAALASMPORT"/>
</dbReference>
<feature type="transmembrane region" description="Helical" evidence="9">
    <location>
        <begin position="163"/>
        <end position="186"/>
    </location>
</feature>
<dbReference type="AlphaFoldDB" id="A0A9W6PAR3"/>
<name>A0A9W6PAR3_9ACTN</name>
<comment type="similarity">
    <text evidence="2 9">Belongs to the alanine or glycine:cation symporter (AGCS) (TC 2.A.25) family.</text>
</comment>
<organism evidence="10 11">
    <name type="scientific">Nocardiopsis ansamitocini</name>
    <dbReference type="NCBI Taxonomy" id="1670832"/>
    <lineage>
        <taxon>Bacteria</taxon>
        <taxon>Bacillati</taxon>
        <taxon>Actinomycetota</taxon>
        <taxon>Actinomycetes</taxon>
        <taxon>Streptosporangiales</taxon>
        <taxon>Nocardiopsidaceae</taxon>
        <taxon>Nocardiopsis</taxon>
    </lineage>
</organism>
<evidence type="ECO:0000256" key="1">
    <source>
        <dbReference type="ARBA" id="ARBA00004651"/>
    </source>
</evidence>
<keyword evidence="7 9" id="KW-1133">Transmembrane helix</keyword>
<dbReference type="FunFam" id="1.20.1740.10:FF:000004">
    <property type="entry name" value="Sodium:alanine symporter family protein"/>
    <property type="match status" value="1"/>
</dbReference>
<keyword evidence="3 9" id="KW-0813">Transport</keyword>
<keyword evidence="5 9" id="KW-0812">Transmembrane</keyword>
<dbReference type="PANTHER" id="PTHR30330">
    <property type="entry name" value="AGSS FAMILY TRANSPORTER, SODIUM-ALANINE"/>
    <property type="match status" value="1"/>
</dbReference>
<evidence type="ECO:0000256" key="7">
    <source>
        <dbReference type="ARBA" id="ARBA00022989"/>
    </source>
</evidence>
<evidence type="ECO:0000256" key="9">
    <source>
        <dbReference type="RuleBase" id="RU363064"/>
    </source>
</evidence>
<feature type="transmembrane region" description="Helical" evidence="9">
    <location>
        <begin position="89"/>
        <end position="113"/>
    </location>
</feature>
<dbReference type="Gene3D" id="1.20.1740.10">
    <property type="entry name" value="Amino acid/polyamine transporter I"/>
    <property type="match status" value="1"/>
</dbReference>
<evidence type="ECO:0000256" key="2">
    <source>
        <dbReference type="ARBA" id="ARBA00009261"/>
    </source>
</evidence>
<keyword evidence="6 9" id="KW-0769">Symport</keyword>
<comment type="caution">
    <text evidence="10">The sequence shown here is derived from an EMBL/GenBank/DDBJ whole genome shotgun (WGS) entry which is preliminary data.</text>
</comment>
<reference evidence="10" key="1">
    <citation type="submission" date="2023-02" db="EMBL/GenBank/DDBJ databases">
        <title>Nocardiopsis ansamitocini NBRC 112285.</title>
        <authorList>
            <person name="Ichikawa N."/>
            <person name="Sato H."/>
            <person name="Tonouchi N."/>
        </authorList>
    </citation>
    <scope>NUCLEOTIDE SEQUENCE</scope>
    <source>
        <strain evidence="10">NBRC 112285</strain>
    </source>
</reference>
<feature type="transmembrane region" description="Helical" evidence="9">
    <location>
        <begin position="35"/>
        <end position="53"/>
    </location>
</feature>
<keyword evidence="4 9" id="KW-1003">Cell membrane</keyword>
<keyword evidence="8 9" id="KW-0472">Membrane</keyword>
<proteinExistence type="inferred from homology"/>
<feature type="transmembrane region" description="Helical" evidence="9">
    <location>
        <begin position="240"/>
        <end position="258"/>
    </location>
</feature>
<feature type="transmembrane region" description="Helical" evidence="9">
    <location>
        <begin position="206"/>
        <end position="228"/>
    </location>
</feature>
<evidence type="ECO:0000313" key="11">
    <source>
        <dbReference type="Proteomes" id="UP001165092"/>
    </source>
</evidence>
<sequence length="511" mass="54399">MAAMPSIAATQAISLKQGNFMEALTEVIEVVNNHFWTFLVIPVLVIVGLYFSVRSKMVQVRMLPQMVRSIAASPETAPDGRASISSFQAFAISAAARVGTGNVAGVAIAISLGGPGAVLWMWIIGLVMGAAAFVESTLAQLYKIRDSTGYRGGPAYYMQHGLNARWLGVVFAVVIIFTFGFVFNMVQAHSITSALSTSVATANGGTAPWLAPLVGVLLALLTGVVVFGGVRRIAGVAQTAVPFMAFIYLLMGIVVVAMNVERVPSVFSDIVTSAFGIREIGAAGVGAAIMMGIRRGLFSNEAGMGSAPNAGATAAVSHPVKQGLAQTLGIYFDTMIVCSITAFIILVSNPAYGEGAGAELTQTALQANLGTWSLHLLTFIIFLLAFTSVLGNYYYGESNLGFLSGNPLYITVYRFLVLVMIFLGSVASLELVWSLADVTMGVMAMINLAAIVPLGGLAMRLLKDFNDQRRQGLDPVFTRDRLPGVRGVQCWERERVHRNDKTEETEETEAV</sequence>
<evidence type="ECO:0000256" key="6">
    <source>
        <dbReference type="ARBA" id="ARBA00022847"/>
    </source>
</evidence>
<evidence type="ECO:0000256" key="4">
    <source>
        <dbReference type="ARBA" id="ARBA00022475"/>
    </source>
</evidence>
<feature type="transmembrane region" description="Helical" evidence="9">
    <location>
        <begin position="372"/>
        <end position="395"/>
    </location>
</feature>
<dbReference type="Proteomes" id="UP001165092">
    <property type="component" value="Unassembled WGS sequence"/>
</dbReference>
<feature type="transmembrane region" description="Helical" evidence="9">
    <location>
        <begin position="330"/>
        <end position="352"/>
    </location>
</feature>
<feature type="transmembrane region" description="Helical" evidence="9">
    <location>
        <begin position="442"/>
        <end position="462"/>
    </location>
</feature>
<keyword evidence="11" id="KW-1185">Reference proteome</keyword>
<dbReference type="GO" id="GO:0005886">
    <property type="term" value="C:plasma membrane"/>
    <property type="evidence" value="ECO:0007669"/>
    <property type="project" value="UniProtKB-SubCell"/>
</dbReference>
<protein>
    <submittedName>
        <fullName evidence="10">Na+/alanine symporter</fullName>
    </submittedName>
</protein>
<evidence type="ECO:0000256" key="8">
    <source>
        <dbReference type="ARBA" id="ARBA00023136"/>
    </source>
</evidence>
<dbReference type="GO" id="GO:0005283">
    <property type="term" value="F:amino acid:sodium symporter activity"/>
    <property type="evidence" value="ECO:0007669"/>
    <property type="project" value="InterPro"/>
</dbReference>
<feature type="transmembrane region" description="Helical" evidence="9">
    <location>
        <begin position="119"/>
        <end position="142"/>
    </location>
</feature>
<dbReference type="InterPro" id="IPR001463">
    <property type="entry name" value="Na/Ala_symport"/>
</dbReference>
<dbReference type="Pfam" id="PF01235">
    <property type="entry name" value="Na_Ala_symp"/>
    <property type="match status" value="1"/>
</dbReference>
<dbReference type="EMBL" id="BSQG01000011">
    <property type="protein sequence ID" value="GLU50091.1"/>
    <property type="molecule type" value="Genomic_DNA"/>
</dbReference>
<feature type="transmembrane region" description="Helical" evidence="9">
    <location>
        <begin position="270"/>
        <end position="293"/>
    </location>
</feature>
<comment type="subcellular location">
    <subcellularLocation>
        <location evidence="1 9">Cell membrane</location>
        <topology evidence="1 9">Multi-pass membrane protein</topology>
    </subcellularLocation>
</comment>
<evidence type="ECO:0000313" key="10">
    <source>
        <dbReference type="EMBL" id="GLU50091.1"/>
    </source>
</evidence>
<accession>A0A9W6PAR3</accession>
<evidence type="ECO:0000256" key="3">
    <source>
        <dbReference type="ARBA" id="ARBA00022448"/>
    </source>
</evidence>
<dbReference type="PANTHER" id="PTHR30330:SF1">
    <property type="entry name" value="AMINO-ACID CARRIER PROTEIN ALST"/>
    <property type="match status" value="1"/>
</dbReference>
<evidence type="ECO:0000256" key="5">
    <source>
        <dbReference type="ARBA" id="ARBA00022692"/>
    </source>
</evidence>
<dbReference type="NCBIfam" id="TIGR00835">
    <property type="entry name" value="agcS"/>
    <property type="match status" value="1"/>
</dbReference>